<dbReference type="SUPFAM" id="SSF48239">
    <property type="entry name" value="Terpenoid cyclases/Protein prenyltransferases"/>
    <property type="match status" value="1"/>
</dbReference>
<dbReference type="Pfam" id="PF07678">
    <property type="entry name" value="TED_complement"/>
    <property type="match status" value="1"/>
</dbReference>
<comment type="caution">
    <text evidence="3">The sequence shown here is derived from an EMBL/GenBank/DDBJ whole genome shotgun (WGS) entry which is preliminary data.</text>
</comment>
<dbReference type="InterPro" id="IPR047565">
    <property type="entry name" value="Alpha-macroglob_thiol-ester_cl"/>
</dbReference>
<dbReference type="InterPro" id="IPR019742">
    <property type="entry name" value="MacrogloblnA2_CS"/>
</dbReference>
<dbReference type="SMART" id="SM01419">
    <property type="entry name" value="Thiol-ester_cl"/>
    <property type="match status" value="1"/>
</dbReference>
<name>A0ABN9GT66_9NEOB</name>
<feature type="non-terminal residue" evidence="3">
    <location>
        <position position="1"/>
    </location>
</feature>
<protein>
    <recommendedName>
        <fullName evidence="2">Alpha-macroglobulin-like TED domain-containing protein</fullName>
    </recommendedName>
</protein>
<sequence>TVRTEAINSIELCQNEIPIVPRQGSSDTIIKPLIVQPGGVLQDKSYSSMLCNQDGDSKTENIFLRIPENILKESERAYVTVVGDLMGTALDNLERLLAMPYGCGEQNMILFAPNIFILQYLEKTHQLTDEITAKLLFFSKAAIRDS</sequence>
<dbReference type="Gene3D" id="1.50.10.20">
    <property type="match status" value="1"/>
</dbReference>
<keyword evidence="1" id="KW-1015">Disulfide bond</keyword>
<gene>
    <name evidence="3" type="ORF">SPARVUS_LOCUS14742043</name>
</gene>
<evidence type="ECO:0000313" key="3">
    <source>
        <dbReference type="EMBL" id="CAI9612659.1"/>
    </source>
</evidence>
<accession>A0ABN9GT66</accession>
<feature type="domain" description="Alpha-macroglobulin-like TED" evidence="2">
    <location>
        <begin position="79"/>
        <end position="135"/>
    </location>
</feature>
<dbReference type="PANTHER" id="PTHR11412">
    <property type="entry name" value="MACROGLOBULIN / COMPLEMENT"/>
    <property type="match status" value="1"/>
</dbReference>
<evidence type="ECO:0000313" key="4">
    <source>
        <dbReference type="Proteomes" id="UP001162483"/>
    </source>
</evidence>
<keyword evidence="4" id="KW-1185">Reference proteome</keyword>
<dbReference type="PROSITE" id="PS00477">
    <property type="entry name" value="ALPHA_2_MACROGLOBULIN"/>
    <property type="match status" value="1"/>
</dbReference>
<dbReference type="InterPro" id="IPR011626">
    <property type="entry name" value="Alpha-macroglobulin_TED"/>
</dbReference>
<dbReference type="InterPro" id="IPR008930">
    <property type="entry name" value="Terpenoid_cyclase/PrenylTrfase"/>
</dbReference>
<dbReference type="Proteomes" id="UP001162483">
    <property type="component" value="Unassembled WGS sequence"/>
</dbReference>
<dbReference type="PANTHER" id="PTHR11412:SF182">
    <property type="entry name" value="ALPHA-2-MACROGLOBULIN-LIKE PROTEIN 1"/>
    <property type="match status" value="1"/>
</dbReference>
<organism evidence="3 4">
    <name type="scientific">Staurois parvus</name>
    <dbReference type="NCBI Taxonomy" id="386267"/>
    <lineage>
        <taxon>Eukaryota</taxon>
        <taxon>Metazoa</taxon>
        <taxon>Chordata</taxon>
        <taxon>Craniata</taxon>
        <taxon>Vertebrata</taxon>
        <taxon>Euteleostomi</taxon>
        <taxon>Amphibia</taxon>
        <taxon>Batrachia</taxon>
        <taxon>Anura</taxon>
        <taxon>Neobatrachia</taxon>
        <taxon>Ranoidea</taxon>
        <taxon>Ranidae</taxon>
        <taxon>Staurois</taxon>
    </lineage>
</organism>
<evidence type="ECO:0000259" key="2">
    <source>
        <dbReference type="Pfam" id="PF07678"/>
    </source>
</evidence>
<proteinExistence type="predicted"/>
<reference evidence="3" key="1">
    <citation type="submission" date="2023-05" db="EMBL/GenBank/DDBJ databases">
        <authorList>
            <person name="Stuckert A."/>
        </authorList>
    </citation>
    <scope>NUCLEOTIDE SEQUENCE</scope>
</reference>
<dbReference type="EMBL" id="CATNWA010019337">
    <property type="protein sequence ID" value="CAI9612659.1"/>
    <property type="molecule type" value="Genomic_DNA"/>
</dbReference>
<dbReference type="InterPro" id="IPR050473">
    <property type="entry name" value="A2M/Complement_sys"/>
</dbReference>
<evidence type="ECO:0000256" key="1">
    <source>
        <dbReference type="ARBA" id="ARBA00023157"/>
    </source>
</evidence>